<dbReference type="EC" id="2.4.1.16" evidence="2"/>
<dbReference type="InterPro" id="IPR019783">
    <property type="entry name" value="SDO1/SBDS_N"/>
</dbReference>
<evidence type="ECO:0000259" key="12">
    <source>
        <dbReference type="Pfam" id="PF01172"/>
    </source>
</evidence>
<evidence type="ECO:0000256" key="7">
    <source>
        <dbReference type="ARBA" id="ARBA00023136"/>
    </source>
</evidence>
<dbReference type="EMBL" id="PVQB02000541">
    <property type="protein sequence ID" value="KAF4335680.1"/>
    <property type="molecule type" value="Genomic_DNA"/>
</dbReference>
<evidence type="ECO:0000256" key="3">
    <source>
        <dbReference type="ARBA" id="ARBA00022475"/>
    </source>
</evidence>
<feature type="transmembrane region" description="Helical" evidence="11">
    <location>
        <begin position="63"/>
        <end position="86"/>
    </location>
</feature>
<dbReference type="InterPro" id="IPR036786">
    <property type="entry name" value="Ribosome_mat_SBDS_N_sf"/>
</dbReference>
<evidence type="ECO:0000256" key="2">
    <source>
        <dbReference type="ARBA" id="ARBA00012543"/>
    </source>
</evidence>
<dbReference type="GO" id="GO:0004100">
    <property type="term" value="F:chitin synthase activity"/>
    <property type="evidence" value="ECO:0007669"/>
    <property type="project" value="UniProtKB-EC"/>
</dbReference>
<reference evidence="13" key="2">
    <citation type="submission" date="2020-02" db="EMBL/GenBank/DDBJ databases">
        <title>Identification and distribution of gene clusters putatively required for synthesis of sphingolipid metabolism inhibitors in phylogenetically diverse species of the filamentous fungus Fusarium.</title>
        <authorList>
            <person name="Kim H.-S."/>
            <person name="Busman M."/>
            <person name="Brown D.W."/>
            <person name="Divon H."/>
            <person name="Uhlig S."/>
            <person name="Proctor R.H."/>
        </authorList>
    </citation>
    <scope>NUCLEOTIDE SEQUENCE</scope>
    <source>
        <strain evidence="13">NRRL 25174</strain>
    </source>
</reference>
<keyword evidence="4" id="KW-0328">Glycosyltransferase</keyword>
<evidence type="ECO:0000256" key="10">
    <source>
        <dbReference type="SAM" id="MobiDB-lite"/>
    </source>
</evidence>
<proteinExistence type="predicted"/>
<evidence type="ECO:0000256" key="1">
    <source>
        <dbReference type="ARBA" id="ARBA00004651"/>
    </source>
</evidence>
<organism evidence="13 14">
    <name type="scientific">Fusarium beomiforme</name>
    <dbReference type="NCBI Taxonomy" id="44412"/>
    <lineage>
        <taxon>Eukaryota</taxon>
        <taxon>Fungi</taxon>
        <taxon>Dikarya</taxon>
        <taxon>Ascomycota</taxon>
        <taxon>Pezizomycotina</taxon>
        <taxon>Sordariomycetes</taxon>
        <taxon>Hypocreomycetidae</taxon>
        <taxon>Hypocreales</taxon>
        <taxon>Nectriaceae</taxon>
        <taxon>Fusarium</taxon>
        <taxon>Fusarium burgessii species complex</taxon>
    </lineage>
</organism>
<sequence length="343" mass="38441">MNLIYLAKRVANYKADDTGSSNYVYTGEFYADIGQSTIIVAGFSVFGVYILSALLALDPWHLLTSFAQFLFISSSYVNILNIYAFSNTHDVSWGKKGGHQDTEAGQRQEGPMPATIERRFTFSDQDPNIRSGGTQRDESPEARNKEYQEALARATAEDDPVCLERTQPQVLATAEAMMQFRTILLESYIFSSILVCLIVLNDSLKILSLKILWWLGCQPNARQLLSRMARGEAQKTKVFYKTQNDGFIVYVDDEEAYTKWRNDKSIPLAHFVSAFKIFVTHKQGTQGALGTASNAELDNEFGTHNVDEAISTILDKGSSADVTMWDRQGFRNDSCGELSYFPS</sequence>
<dbReference type="GO" id="GO:0006031">
    <property type="term" value="P:chitin biosynthetic process"/>
    <property type="evidence" value="ECO:0007669"/>
    <property type="project" value="TreeGrafter"/>
</dbReference>
<evidence type="ECO:0000256" key="4">
    <source>
        <dbReference type="ARBA" id="ARBA00022676"/>
    </source>
</evidence>
<feature type="region of interest" description="Disordered" evidence="10">
    <location>
        <begin position="124"/>
        <end position="144"/>
    </location>
</feature>
<accession>A0A9P5DU99</accession>
<dbReference type="Gene3D" id="3.30.1250.10">
    <property type="entry name" value="Ribosome maturation protein SBDS, N-terminal domain"/>
    <property type="match status" value="1"/>
</dbReference>
<evidence type="ECO:0000313" key="14">
    <source>
        <dbReference type="Proteomes" id="UP000730481"/>
    </source>
</evidence>
<keyword evidence="14" id="KW-1185">Reference proteome</keyword>
<dbReference type="AlphaFoldDB" id="A0A9P5DU99"/>
<feature type="compositionally biased region" description="Polar residues" evidence="10">
    <location>
        <begin position="124"/>
        <end position="134"/>
    </location>
</feature>
<keyword evidence="11" id="KW-1133">Transmembrane helix</keyword>
<dbReference type="PANTHER" id="PTHR22914">
    <property type="entry name" value="CHITIN SYNTHASE"/>
    <property type="match status" value="1"/>
</dbReference>
<evidence type="ECO:0000256" key="6">
    <source>
        <dbReference type="ARBA" id="ARBA00022692"/>
    </source>
</evidence>
<dbReference type="InterPro" id="IPR004835">
    <property type="entry name" value="Chitin_synth"/>
</dbReference>
<dbReference type="GO" id="GO:0005886">
    <property type="term" value="C:plasma membrane"/>
    <property type="evidence" value="ECO:0007669"/>
    <property type="project" value="UniProtKB-SubCell"/>
</dbReference>
<keyword evidence="5" id="KW-0808">Transferase</keyword>
<feature type="transmembrane region" description="Helical" evidence="11">
    <location>
        <begin position="38"/>
        <end position="57"/>
    </location>
</feature>
<comment type="subcellular location">
    <subcellularLocation>
        <location evidence="1">Cell membrane</location>
        <topology evidence="1">Multi-pass membrane protein</topology>
    </subcellularLocation>
</comment>
<comment type="catalytic activity">
    <reaction evidence="9">
        <text>[(1-&gt;4)-N-acetyl-beta-D-glucosaminyl](n) + UDP-N-acetyl-alpha-D-glucosamine = [(1-&gt;4)-N-acetyl-beta-D-glucosaminyl](n+1) + UDP + H(+)</text>
        <dbReference type="Rhea" id="RHEA:16637"/>
        <dbReference type="Rhea" id="RHEA-COMP:9593"/>
        <dbReference type="Rhea" id="RHEA-COMP:9595"/>
        <dbReference type="ChEBI" id="CHEBI:15378"/>
        <dbReference type="ChEBI" id="CHEBI:17029"/>
        <dbReference type="ChEBI" id="CHEBI:57705"/>
        <dbReference type="ChEBI" id="CHEBI:58223"/>
        <dbReference type="EC" id="2.4.1.16"/>
    </reaction>
    <physiologicalReaction direction="left-to-right" evidence="9">
        <dbReference type="Rhea" id="RHEA:16638"/>
    </physiologicalReaction>
</comment>
<keyword evidence="7 11" id="KW-0472">Membrane</keyword>
<dbReference type="PANTHER" id="PTHR22914:SF9">
    <property type="entry name" value="CHITIN SYNTHASE 1"/>
    <property type="match status" value="1"/>
</dbReference>
<evidence type="ECO:0000313" key="13">
    <source>
        <dbReference type="EMBL" id="KAF4335680.1"/>
    </source>
</evidence>
<dbReference type="GO" id="GO:0071555">
    <property type="term" value="P:cell wall organization"/>
    <property type="evidence" value="ECO:0007669"/>
    <property type="project" value="UniProtKB-KW"/>
</dbReference>
<evidence type="ECO:0000256" key="9">
    <source>
        <dbReference type="ARBA" id="ARBA00049510"/>
    </source>
</evidence>
<dbReference type="OrthoDB" id="26569at2759"/>
<reference evidence="13" key="1">
    <citation type="journal article" date="2017" name="Mycologia">
        <title>Fusarium algeriense, sp. nov., a novel toxigenic crown rot pathogen of durum wheat from Algeria is nested in the Fusarium burgessii species complex.</title>
        <authorList>
            <person name="Laraba I."/>
            <person name="Keddad A."/>
            <person name="Boureghda H."/>
            <person name="Abdallah N."/>
            <person name="Vaughan M.M."/>
            <person name="Proctor R.H."/>
            <person name="Busman M."/>
            <person name="O'Donnell K."/>
        </authorList>
    </citation>
    <scope>NUCLEOTIDE SEQUENCE</scope>
    <source>
        <strain evidence="13">NRRL 25174</strain>
    </source>
</reference>
<dbReference type="SUPFAM" id="SSF89895">
    <property type="entry name" value="FYSH domain"/>
    <property type="match status" value="1"/>
</dbReference>
<dbReference type="GO" id="GO:0030428">
    <property type="term" value="C:cell septum"/>
    <property type="evidence" value="ECO:0007669"/>
    <property type="project" value="TreeGrafter"/>
</dbReference>
<feature type="domain" description="Ribosome maturation protein SDO1/SBDS N-terminal" evidence="12">
    <location>
        <begin position="235"/>
        <end position="319"/>
    </location>
</feature>
<evidence type="ECO:0000256" key="8">
    <source>
        <dbReference type="ARBA" id="ARBA00023316"/>
    </source>
</evidence>
<keyword evidence="8" id="KW-0961">Cell wall biogenesis/degradation</keyword>
<gene>
    <name evidence="13" type="ORF">FBEOM_10480</name>
</gene>
<feature type="compositionally biased region" description="Basic and acidic residues" evidence="10">
    <location>
        <begin position="135"/>
        <end position="144"/>
    </location>
</feature>
<name>A0A9P5DU99_9HYPO</name>
<dbReference type="Proteomes" id="UP000730481">
    <property type="component" value="Unassembled WGS sequence"/>
</dbReference>
<evidence type="ECO:0000256" key="5">
    <source>
        <dbReference type="ARBA" id="ARBA00022679"/>
    </source>
</evidence>
<keyword evidence="6 11" id="KW-0812">Transmembrane</keyword>
<evidence type="ECO:0000256" key="11">
    <source>
        <dbReference type="SAM" id="Phobius"/>
    </source>
</evidence>
<protein>
    <recommendedName>
        <fullName evidence="2">chitin synthase</fullName>
        <ecNumber evidence="2">2.4.1.16</ecNumber>
    </recommendedName>
</protein>
<dbReference type="Pfam" id="PF01172">
    <property type="entry name" value="SBDS_N"/>
    <property type="match status" value="1"/>
</dbReference>
<comment type="caution">
    <text evidence="13">The sequence shown here is derived from an EMBL/GenBank/DDBJ whole genome shotgun (WGS) entry which is preliminary data.</text>
</comment>
<feature type="transmembrane region" description="Helical" evidence="11">
    <location>
        <begin position="183"/>
        <end position="200"/>
    </location>
</feature>
<keyword evidence="3" id="KW-1003">Cell membrane</keyword>